<dbReference type="Proteomes" id="UP000639403">
    <property type="component" value="Unassembled WGS sequence"/>
</dbReference>
<protein>
    <submittedName>
        <fullName evidence="1">Uncharacterized protein</fullName>
    </submittedName>
</protein>
<evidence type="ECO:0000313" key="2">
    <source>
        <dbReference type="Proteomes" id="UP000639403"/>
    </source>
</evidence>
<proteinExistence type="predicted"/>
<dbReference type="EMBL" id="JADOXO010000079">
    <property type="protein sequence ID" value="KAF9814833.1"/>
    <property type="molecule type" value="Genomic_DNA"/>
</dbReference>
<organism evidence="1 2">
    <name type="scientific">Rhodonia placenta</name>
    <dbReference type="NCBI Taxonomy" id="104341"/>
    <lineage>
        <taxon>Eukaryota</taxon>
        <taxon>Fungi</taxon>
        <taxon>Dikarya</taxon>
        <taxon>Basidiomycota</taxon>
        <taxon>Agaricomycotina</taxon>
        <taxon>Agaricomycetes</taxon>
        <taxon>Polyporales</taxon>
        <taxon>Adustoporiaceae</taxon>
        <taxon>Rhodonia</taxon>
    </lineage>
</organism>
<comment type="caution">
    <text evidence="1">The sequence shown here is derived from an EMBL/GenBank/DDBJ whole genome shotgun (WGS) entry which is preliminary data.</text>
</comment>
<name>A0A8H7U2L2_9APHY</name>
<sequence>MLLQALLTEKPVLVNEALDIDFWERAAQLGDLARKYAESHISEVQSTYPHYIKEVGTIKDAISQMVSCATGFKALIKQTSLRTARDTSDSETVSDDVSSEALVDDIVDKVDKILAELLEELSATFPPPDHVTHHAESQQDSRLYIGDIAEQHPQLLEILLVTATIMIIPEGWILRPLARLFGIGPYGPVKGSTAAWAQRTFYGGEVKAGSCGSKNWGVSFGNVAEGPEPSSAIEPLCMSLKS</sequence>
<reference evidence="1" key="1">
    <citation type="submission" date="2020-11" db="EMBL/GenBank/DDBJ databases">
        <authorList>
            <person name="Koelle M."/>
            <person name="Horta M.A.C."/>
            <person name="Nowrousian M."/>
            <person name="Ohm R.A."/>
            <person name="Benz P."/>
            <person name="Pilgard A."/>
        </authorList>
    </citation>
    <scope>NUCLEOTIDE SEQUENCE</scope>
    <source>
        <strain evidence="1">FPRL280</strain>
    </source>
</reference>
<dbReference type="AlphaFoldDB" id="A0A8H7U2L2"/>
<accession>A0A8H7U2L2</accession>
<evidence type="ECO:0000313" key="1">
    <source>
        <dbReference type="EMBL" id="KAF9814833.1"/>
    </source>
</evidence>
<reference evidence="1" key="2">
    <citation type="journal article" name="Front. Microbiol.">
        <title>Degradative Capacity of Two Strains of Rhodonia placenta: From Phenotype to Genotype.</title>
        <authorList>
            <person name="Kolle M."/>
            <person name="Horta M.A.C."/>
            <person name="Nowrousian M."/>
            <person name="Ohm R.A."/>
            <person name="Benz J.P."/>
            <person name="Pilgard A."/>
        </authorList>
    </citation>
    <scope>NUCLEOTIDE SEQUENCE</scope>
    <source>
        <strain evidence="1">FPRL280</strain>
    </source>
</reference>
<gene>
    <name evidence="1" type="ORF">IEO21_04885</name>
</gene>